<dbReference type="Proteomes" id="UP000032142">
    <property type="component" value="Unassembled WGS sequence"/>
</dbReference>
<proteinExistence type="predicted"/>
<accession>A0A0B0MW55</accession>
<dbReference type="EMBL" id="JRRC01448095">
    <property type="protein sequence ID" value="KHG06293.1"/>
    <property type="molecule type" value="Genomic_DNA"/>
</dbReference>
<comment type="caution">
    <text evidence="1">The sequence shown here is derived from an EMBL/GenBank/DDBJ whole genome shotgun (WGS) entry which is preliminary data.</text>
</comment>
<gene>
    <name evidence="1" type="ORF">F383_32948</name>
</gene>
<evidence type="ECO:0000313" key="1">
    <source>
        <dbReference type="EMBL" id="KHG06293.1"/>
    </source>
</evidence>
<sequence length="30" mass="3504">MSLGIVEDRHHTIEPYFGTSKSVYSKVWHV</sequence>
<evidence type="ECO:0000313" key="2">
    <source>
        <dbReference type="Proteomes" id="UP000032142"/>
    </source>
</evidence>
<dbReference type="AlphaFoldDB" id="A0A0B0MW55"/>
<keyword evidence="2" id="KW-1185">Reference proteome</keyword>
<name>A0A0B0MW55_GOSAR</name>
<reference evidence="2" key="1">
    <citation type="submission" date="2014-09" db="EMBL/GenBank/DDBJ databases">
        <authorList>
            <person name="Mudge J."/>
            <person name="Ramaraj T."/>
            <person name="Lindquist I.E."/>
            <person name="Bharti A.K."/>
            <person name="Sundararajan A."/>
            <person name="Cameron C.T."/>
            <person name="Woodward J.E."/>
            <person name="May G.D."/>
            <person name="Brubaker C."/>
            <person name="Broadhvest J."/>
            <person name="Wilkins T.A."/>
        </authorList>
    </citation>
    <scope>NUCLEOTIDE SEQUENCE</scope>
    <source>
        <strain evidence="2">cv. AKA8401</strain>
    </source>
</reference>
<protein>
    <submittedName>
        <fullName evidence="1">Uncharacterized protein</fullName>
    </submittedName>
</protein>
<organism evidence="1 2">
    <name type="scientific">Gossypium arboreum</name>
    <name type="common">Tree cotton</name>
    <name type="synonym">Gossypium nanking</name>
    <dbReference type="NCBI Taxonomy" id="29729"/>
    <lineage>
        <taxon>Eukaryota</taxon>
        <taxon>Viridiplantae</taxon>
        <taxon>Streptophyta</taxon>
        <taxon>Embryophyta</taxon>
        <taxon>Tracheophyta</taxon>
        <taxon>Spermatophyta</taxon>
        <taxon>Magnoliopsida</taxon>
        <taxon>eudicotyledons</taxon>
        <taxon>Gunneridae</taxon>
        <taxon>Pentapetalae</taxon>
        <taxon>rosids</taxon>
        <taxon>malvids</taxon>
        <taxon>Malvales</taxon>
        <taxon>Malvaceae</taxon>
        <taxon>Malvoideae</taxon>
        <taxon>Gossypium</taxon>
    </lineage>
</organism>